<accession>T1IVL8</accession>
<dbReference type="EMBL" id="AFFK01019728">
    <property type="status" value="NOT_ANNOTATED_CDS"/>
    <property type="molecule type" value="Genomic_DNA"/>
</dbReference>
<dbReference type="EnsemblMetazoa" id="SMAR005219-RA">
    <property type="protein sequence ID" value="SMAR005219-PA"/>
    <property type="gene ID" value="SMAR005219"/>
</dbReference>
<sequence length="725" mass="84832">MKFIDLKLGDKTPYDSLLTNSCGPNFVLNRLDLFESMIKTQGIVFWFRFWMQFSFTTCCSDLEIIQKQWPTKRTIANIRIHKEFLKGSAEDAMCYSINGPINLLKFPKKVPHKSKENTRNQLLANLAQESSDIAFGAALCEVFYKWLKAKDMPNKNQNYWIIPEEYLNPDFEPGLLEKFLVERWDNNLVILLGVNLRDIPWLLKIVYGSTLPFELMSNITDTDPMQPAFVEFIKKYRHKKRVNIRNADEPPKYNLCGPDTCAVRIPVRSGYLSSPDTMGWARTQPITSRAKKPVQSEHRTNRIIPCTLNYLLSPDKPIFARTAQDIDDGTNFKKSRSFKKTGICCNDVEYGKSICWYCSSSESSLSTFQNFLAIFNTKTAFSSLGQFWHYWNVANLAIDPEHSPYDTVIKKGCGPNFVLNRIDSFETMGFTFWFRFWLKFCFHPGCKNILEVQDKCANMLYKINVGIHKQFLESTHLIDGCHMMLQKCCEMAFGAALCEVFYRWLTAPEMDDTCQIYWTIPEIYLNTEYQPGPLERYLVDYWEDNLVSLCGVKLRHIPWVLKLIYGSSVSEENFDSEKQNMDDDTSPYVMLITQMTDILKLSRDERTHDIEYVDEKPNLEKIWNIAKTFAKEKANLLHVESVSKFKSKADNSCDEKRREFYHVCSYCSTEINMFNCINFRKCPSCIEQRWKEARYYCSDTCKMEHWFQFHQQEHAKSLEKQQLNE</sequence>
<protein>
    <submittedName>
        <fullName evidence="1">Uncharacterized protein</fullName>
    </submittedName>
</protein>
<reference evidence="2" key="1">
    <citation type="submission" date="2011-05" db="EMBL/GenBank/DDBJ databases">
        <authorList>
            <person name="Richards S.R."/>
            <person name="Qu J."/>
            <person name="Jiang H."/>
            <person name="Jhangiani S.N."/>
            <person name="Agravi P."/>
            <person name="Goodspeed R."/>
            <person name="Gross S."/>
            <person name="Mandapat C."/>
            <person name="Jackson L."/>
            <person name="Mathew T."/>
            <person name="Pu L."/>
            <person name="Thornton R."/>
            <person name="Saada N."/>
            <person name="Wilczek-Boney K.B."/>
            <person name="Lee S."/>
            <person name="Kovar C."/>
            <person name="Wu Y."/>
            <person name="Scherer S.E."/>
            <person name="Worley K.C."/>
            <person name="Muzny D.M."/>
            <person name="Gibbs R."/>
        </authorList>
    </citation>
    <scope>NUCLEOTIDE SEQUENCE</scope>
    <source>
        <strain evidence="2">Brora</strain>
    </source>
</reference>
<keyword evidence="2" id="KW-1185">Reference proteome</keyword>
<organism evidence="1 2">
    <name type="scientific">Strigamia maritima</name>
    <name type="common">European centipede</name>
    <name type="synonym">Geophilus maritimus</name>
    <dbReference type="NCBI Taxonomy" id="126957"/>
    <lineage>
        <taxon>Eukaryota</taxon>
        <taxon>Metazoa</taxon>
        <taxon>Ecdysozoa</taxon>
        <taxon>Arthropoda</taxon>
        <taxon>Myriapoda</taxon>
        <taxon>Chilopoda</taxon>
        <taxon>Pleurostigmophora</taxon>
        <taxon>Geophilomorpha</taxon>
        <taxon>Linotaeniidae</taxon>
        <taxon>Strigamia</taxon>
    </lineage>
</organism>
<dbReference type="eggNOG" id="ENOG502S1UW">
    <property type="taxonomic scope" value="Eukaryota"/>
</dbReference>
<dbReference type="PhylomeDB" id="T1IVL8"/>
<evidence type="ECO:0000313" key="1">
    <source>
        <dbReference type="EnsemblMetazoa" id="SMAR005219-PA"/>
    </source>
</evidence>
<name>T1IVL8_STRMM</name>
<proteinExistence type="predicted"/>
<evidence type="ECO:0000313" key="2">
    <source>
        <dbReference type="Proteomes" id="UP000014500"/>
    </source>
</evidence>
<dbReference type="Proteomes" id="UP000014500">
    <property type="component" value="Unassembled WGS sequence"/>
</dbReference>
<reference evidence="1" key="2">
    <citation type="submission" date="2015-02" db="UniProtKB">
        <authorList>
            <consortium name="EnsemblMetazoa"/>
        </authorList>
    </citation>
    <scope>IDENTIFICATION</scope>
</reference>
<dbReference type="AlphaFoldDB" id="T1IVL8"/>
<dbReference type="HOGENOM" id="CLU_381888_0_0_1"/>